<sequence>MKNHLTAIICFLLLTACYKDKGNYDINMPPAPTVSGLDSVYSAVVGDSLIITPKVSIESNDSLVLEWRISAPEVKSGFLYYTGPSLRMLFSLQANLYTARLTVYNKKNGIRYFYPFEIQGMTDFTAGTTVLSIENGVTKLSFITPGGVLKPNIYETVNGHSLPPDPMNLFYMKDQLQGNMALGYWIICKNGGVRLNVSTLQDDPTYPNTLAANFFAPPDSIVVGSAQEGNRAFLTGVINDKFYAGYTLTWNQAAIYGMFGDYATGSYNLAPSFISSFINGQYSYIAFEKDKQQFVRISGTPYFYGTQYTTTSTTAFDPTNVGMSLIHMEQINSGDCFAYCKGSDGVVYELKFTVSFTTSPYTFTPVHKRAFIQQALINESTKWQAAINGVLYIASGEKVYRYNPLNQEVRALETTFGGNAVSMIKLSDNQDTLIAGAGNSLYYMDISTGKYGVLSKTITGIPGQPVDMAWRP</sequence>
<dbReference type="SUPFAM" id="SSF69304">
    <property type="entry name" value="Tricorn protease N-terminal domain"/>
    <property type="match status" value="1"/>
</dbReference>
<reference evidence="1 2" key="1">
    <citation type="submission" date="2018-08" db="EMBL/GenBank/DDBJ databases">
        <title>Chitinophaga sp. K20C18050901, a novel bacterium isolated from forest soil.</title>
        <authorList>
            <person name="Wang C."/>
        </authorList>
    </citation>
    <scope>NUCLEOTIDE SEQUENCE [LARGE SCALE GENOMIC DNA]</scope>
    <source>
        <strain evidence="1 2">K20C18050901</strain>
    </source>
</reference>
<evidence type="ECO:0000313" key="2">
    <source>
        <dbReference type="Proteomes" id="UP000261174"/>
    </source>
</evidence>
<keyword evidence="2" id="KW-1185">Reference proteome</keyword>
<dbReference type="OrthoDB" id="1095195at2"/>
<dbReference type="EMBL" id="QTJV01000009">
    <property type="protein sequence ID" value="RFM32476.1"/>
    <property type="molecule type" value="Genomic_DNA"/>
</dbReference>
<evidence type="ECO:0000313" key="1">
    <source>
        <dbReference type="EMBL" id="RFM32476.1"/>
    </source>
</evidence>
<organism evidence="1 2">
    <name type="scientific">Chitinophaga silvisoli</name>
    <dbReference type="NCBI Taxonomy" id="2291814"/>
    <lineage>
        <taxon>Bacteria</taxon>
        <taxon>Pseudomonadati</taxon>
        <taxon>Bacteroidota</taxon>
        <taxon>Chitinophagia</taxon>
        <taxon>Chitinophagales</taxon>
        <taxon>Chitinophagaceae</taxon>
        <taxon>Chitinophaga</taxon>
    </lineage>
</organism>
<comment type="caution">
    <text evidence="1">The sequence shown here is derived from an EMBL/GenBank/DDBJ whole genome shotgun (WGS) entry which is preliminary data.</text>
</comment>
<dbReference type="AlphaFoldDB" id="A0A3E1NX18"/>
<evidence type="ECO:0008006" key="3">
    <source>
        <dbReference type="Google" id="ProtNLM"/>
    </source>
</evidence>
<accession>A0A3E1NX18</accession>
<proteinExistence type="predicted"/>
<dbReference type="Proteomes" id="UP000261174">
    <property type="component" value="Unassembled WGS sequence"/>
</dbReference>
<name>A0A3E1NX18_9BACT</name>
<dbReference type="PROSITE" id="PS51257">
    <property type="entry name" value="PROKAR_LIPOPROTEIN"/>
    <property type="match status" value="1"/>
</dbReference>
<dbReference type="RefSeq" id="WP_116855669.1">
    <property type="nucleotide sequence ID" value="NZ_QTJV01000009.1"/>
</dbReference>
<dbReference type="Pfam" id="PF16407">
    <property type="entry name" value="PKD_2"/>
    <property type="match status" value="1"/>
</dbReference>
<dbReference type="InterPro" id="IPR032183">
    <property type="entry name" value="PKD-like"/>
</dbReference>
<protein>
    <recommendedName>
        <fullName evidence="3">PKD-like family protein</fullName>
    </recommendedName>
</protein>
<gene>
    <name evidence="1" type="ORF">DXN04_22590</name>
</gene>